<dbReference type="WBParaSite" id="Hba_21478">
    <property type="protein sequence ID" value="Hba_21478"/>
    <property type="gene ID" value="Hba_21478"/>
</dbReference>
<sequence>MIPTMDVMRSLRTEHGLPRLGQLNLVRQLKGENNYLKEQLDASFYRIKQLEALLLDRNQRLKQLLAENVQMSVRLRRLTSELGEDAARELLNPPNTEVITLVGMMKGMEVEVRGCRTDQTEEFEKRTRLPAAH</sequence>
<evidence type="ECO:0000313" key="3">
    <source>
        <dbReference type="WBParaSite" id="Hba_21478"/>
    </source>
</evidence>
<keyword evidence="2" id="KW-1185">Reference proteome</keyword>
<dbReference type="AlphaFoldDB" id="A0A1I7XVC9"/>
<accession>A0A1I7XVC9</accession>
<name>A0A1I7XVC9_HETBA</name>
<proteinExistence type="predicted"/>
<reference evidence="3" key="1">
    <citation type="submission" date="2016-11" db="UniProtKB">
        <authorList>
            <consortium name="WormBaseParasite"/>
        </authorList>
    </citation>
    <scope>IDENTIFICATION</scope>
</reference>
<organism evidence="2 3">
    <name type="scientific">Heterorhabditis bacteriophora</name>
    <name type="common">Entomopathogenic nematode worm</name>
    <dbReference type="NCBI Taxonomy" id="37862"/>
    <lineage>
        <taxon>Eukaryota</taxon>
        <taxon>Metazoa</taxon>
        <taxon>Ecdysozoa</taxon>
        <taxon>Nematoda</taxon>
        <taxon>Chromadorea</taxon>
        <taxon>Rhabditida</taxon>
        <taxon>Rhabditina</taxon>
        <taxon>Rhabditomorpha</taxon>
        <taxon>Strongyloidea</taxon>
        <taxon>Heterorhabditidae</taxon>
        <taxon>Heterorhabditis</taxon>
    </lineage>
</organism>
<protein>
    <submittedName>
        <fullName evidence="3">Spore germination protein GerPC</fullName>
    </submittedName>
</protein>
<keyword evidence="1" id="KW-0175">Coiled coil</keyword>
<evidence type="ECO:0000256" key="1">
    <source>
        <dbReference type="SAM" id="Coils"/>
    </source>
</evidence>
<dbReference type="Proteomes" id="UP000095283">
    <property type="component" value="Unplaced"/>
</dbReference>
<feature type="coiled-coil region" evidence="1">
    <location>
        <begin position="47"/>
        <end position="81"/>
    </location>
</feature>
<evidence type="ECO:0000313" key="2">
    <source>
        <dbReference type="Proteomes" id="UP000095283"/>
    </source>
</evidence>